<dbReference type="InterPro" id="IPR046867">
    <property type="entry name" value="AldOxase/xan_DH_MoCoBD2"/>
</dbReference>
<feature type="domain" description="Aldehyde oxidase/xanthine dehydrogenase second molybdopterin binding" evidence="5">
    <location>
        <begin position="318"/>
        <end position="579"/>
    </location>
</feature>
<dbReference type="AlphaFoldDB" id="A0A9D5B917"/>
<protein>
    <recommendedName>
        <fullName evidence="3">indole-3-acetaldehyde oxidase</fullName>
        <ecNumber evidence="3">1.2.3.7</ecNumber>
    </recommendedName>
</protein>
<evidence type="ECO:0000313" key="6">
    <source>
        <dbReference type="EMBL" id="KAI5433599.1"/>
    </source>
</evidence>
<comment type="similarity">
    <text evidence="1">Belongs to the xanthine dehydrogenase family.</text>
</comment>
<dbReference type="EMBL" id="JAMSHJ010000002">
    <property type="protein sequence ID" value="KAI5433599.1"/>
    <property type="molecule type" value="Genomic_DNA"/>
</dbReference>
<dbReference type="Pfam" id="PF02738">
    <property type="entry name" value="MoCoBD_1"/>
    <property type="match status" value="1"/>
</dbReference>
<evidence type="ECO:0000259" key="4">
    <source>
        <dbReference type="Pfam" id="PF02738"/>
    </source>
</evidence>
<gene>
    <name evidence="6" type="ORF">KIW84_020763</name>
</gene>
<feature type="domain" description="Aldehyde oxidase/xanthine dehydrogenase first molybdopterin binding" evidence="4">
    <location>
        <begin position="58"/>
        <end position="288"/>
    </location>
</feature>
<dbReference type="PANTHER" id="PTHR11908">
    <property type="entry name" value="XANTHINE DEHYDROGENASE"/>
    <property type="match status" value="1"/>
</dbReference>
<dbReference type="GO" id="GO:0005506">
    <property type="term" value="F:iron ion binding"/>
    <property type="evidence" value="ECO:0007669"/>
    <property type="project" value="InterPro"/>
</dbReference>
<evidence type="ECO:0000313" key="7">
    <source>
        <dbReference type="Proteomes" id="UP001058974"/>
    </source>
</evidence>
<comment type="caution">
    <text evidence="6">The sequence shown here is derived from an EMBL/GenBank/DDBJ whole genome shotgun (WGS) entry which is preliminary data.</text>
</comment>
<dbReference type="InterPro" id="IPR037165">
    <property type="entry name" value="AldOxase/xan_DH_Mopterin-bd_sf"/>
</dbReference>
<evidence type="ECO:0000256" key="2">
    <source>
        <dbReference type="ARBA" id="ARBA00022505"/>
    </source>
</evidence>
<keyword evidence="2" id="KW-0500">Molybdenum</keyword>
<keyword evidence="7" id="KW-1185">Reference proteome</keyword>
<dbReference type="EC" id="1.2.3.7" evidence="3"/>
<dbReference type="Proteomes" id="UP001058974">
    <property type="component" value="Chromosome 2"/>
</dbReference>
<dbReference type="SUPFAM" id="SSF56003">
    <property type="entry name" value="Molybdenum cofactor-binding domain"/>
    <property type="match status" value="1"/>
</dbReference>
<name>A0A9D5B917_PEA</name>
<dbReference type="Gramene" id="Psat02G0076300-T2">
    <property type="protein sequence ID" value="KAI5433599.1"/>
    <property type="gene ID" value="KIW84_020763"/>
</dbReference>
<dbReference type="Pfam" id="PF20256">
    <property type="entry name" value="MoCoBD_2"/>
    <property type="match status" value="1"/>
</dbReference>
<sequence length="672" mass="73999">MCWRSSGCCDSQKLADMAANSTIVSYDIENLESPILSVEDAVKRSSFFEVPPFLFPKNVGDISKGMAEADHKILSAELKLGSQYYFYMETQTALAVPDEDNCITVYASNQCPEFTHSTIARCLGIPENNVRVITRRVGGGFGGKAIKAISTAAACALAAHKLCRPVRMYLNRKTDMILAGGRHPMKITYSAGFKNDGKITALELEILVDAGIYMDISVVMPHNIVTALKKYDWGALSFDIKVCQTNLPSRSAMRGPGEVQGSFIAEHIIENVAATLSIDVDSVRSINLHTHKSLQSFYDHCYGEPFEYTLPSIWSKIAVSANYEQRTEMVKEFNRINIWRKRGISRVPVVYQLSLRPTPGKVSILSDGSVVVEVGGIELGQGLWTKVKQMAAFALGTIQCDETESLLDKVRVVQADTVSLIQGGFTAGSTTSETCCEAVRLSCDTLVERLKPLKEKLQEEMGSIKWETLILQAYMQSVNLSASSLYVPSNNSTMYLNYGAAVSEVEIDLLTGRTKFLQTDIIYDCGQSLNPAVDLGQIEGAFVQGLGFFMLEEYGTDLNGMSLADGTWNYKIPTIDTIPQQFNVQILNSGHHQHRVLSSKASGEPPLLLAASVHCATRAAIKEARKQLLSWSNLDESDSIFQLGVPANMPMVKELSGLDVVERYLKWKMSMV</sequence>
<proteinExistence type="inferred from homology"/>
<dbReference type="FunFam" id="3.30.365.10:FF:000008">
    <property type="entry name" value="Aldehyde oxidase1"/>
    <property type="match status" value="1"/>
</dbReference>
<dbReference type="PANTHER" id="PTHR11908:SF132">
    <property type="entry name" value="ALDEHYDE OXIDASE 1-RELATED"/>
    <property type="match status" value="1"/>
</dbReference>
<organism evidence="6 7">
    <name type="scientific">Pisum sativum</name>
    <name type="common">Garden pea</name>
    <name type="synonym">Lathyrus oleraceus</name>
    <dbReference type="NCBI Taxonomy" id="3888"/>
    <lineage>
        <taxon>Eukaryota</taxon>
        <taxon>Viridiplantae</taxon>
        <taxon>Streptophyta</taxon>
        <taxon>Embryophyta</taxon>
        <taxon>Tracheophyta</taxon>
        <taxon>Spermatophyta</taxon>
        <taxon>Magnoliopsida</taxon>
        <taxon>eudicotyledons</taxon>
        <taxon>Gunneridae</taxon>
        <taxon>Pentapetalae</taxon>
        <taxon>rosids</taxon>
        <taxon>fabids</taxon>
        <taxon>Fabales</taxon>
        <taxon>Fabaceae</taxon>
        <taxon>Papilionoideae</taxon>
        <taxon>50 kb inversion clade</taxon>
        <taxon>NPAAA clade</taxon>
        <taxon>Hologalegina</taxon>
        <taxon>IRL clade</taxon>
        <taxon>Fabeae</taxon>
        <taxon>Lathyrus</taxon>
    </lineage>
</organism>
<dbReference type="GO" id="GO:0050302">
    <property type="term" value="F:indole-3-acetaldehyde oxidase activity"/>
    <property type="evidence" value="ECO:0007669"/>
    <property type="project" value="UniProtKB-EC"/>
</dbReference>
<dbReference type="FunFam" id="3.30.365.10:FF:000001">
    <property type="entry name" value="Xanthine dehydrogenase oxidase"/>
    <property type="match status" value="1"/>
</dbReference>
<dbReference type="InterPro" id="IPR008274">
    <property type="entry name" value="AldOxase/xan_DH_MoCoBD1"/>
</dbReference>
<reference evidence="6 7" key="1">
    <citation type="journal article" date="2022" name="Nat. Genet.">
        <title>Improved pea reference genome and pan-genome highlight genomic features and evolutionary characteristics.</title>
        <authorList>
            <person name="Yang T."/>
            <person name="Liu R."/>
            <person name="Luo Y."/>
            <person name="Hu S."/>
            <person name="Wang D."/>
            <person name="Wang C."/>
            <person name="Pandey M.K."/>
            <person name="Ge S."/>
            <person name="Xu Q."/>
            <person name="Li N."/>
            <person name="Li G."/>
            <person name="Huang Y."/>
            <person name="Saxena R.K."/>
            <person name="Ji Y."/>
            <person name="Li M."/>
            <person name="Yan X."/>
            <person name="He Y."/>
            <person name="Liu Y."/>
            <person name="Wang X."/>
            <person name="Xiang C."/>
            <person name="Varshney R.K."/>
            <person name="Ding H."/>
            <person name="Gao S."/>
            <person name="Zong X."/>
        </authorList>
    </citation>
    <scope>NUCLEOTIDE SEQUENCE [LARGE SCALE GENOMIC DNA]</scope>
    <source>
        <strain evidence="6 7">cv. Zhongwan 6</strain>
    </source>
</reference>
<accession>A0A9D5B917</accession>
<dbReference type="InterPro" id="IPR016208">
    <property type="entry name" value="Ald_Oxase/xanthine_DH-like"/>
</dbReference>
<evidence type="ECO:0000259" key="5">
    <source>
        <dbReference type="Pfam" id="PF20256"/>
    </source>
</evidence>
<evidence type="ECO:0000256" key="3">
    <source>
        <dbReference type="ARBA" id="ARBA00067017"/>
    </source>
</evidence>
<dbReference type="Gene3D" id="3.30.365.10">
    <property type="entry name" value="Aldehyde oxidase/xanthine dehydrogenase, molybdopterin binding domain"/>
    <property type="match status" value="4"/>
</dbReference>
<evidence type="ECO:0000256" key="1">
    <source>
        <dbReference type="ARBA" id="ARBA00006849"/>
    </source>
</evidence>